<accession>A0AAN9UGU4</accession>
<feature type="transmembrane region" description="Helical" evidence="2">
    <location>
        <begin position="99"/>
        <end position="124"/>
    </location>
</feature>
<evidence type="ECO:0000256" key="2">
    <source>
        <dbReference type="SAM" id="Phobius"/>
    </source>
</evidence>
<evidence type="ECO:0000256" key="1">
    <source>
        <dbReference type="SAM" id="MobiDB-lite"/>
    </source>
</evidence>
<evidence type="ECO:0000313" key="4">
    <source>
        <dbReference type="Proteomes" id="UP001320420"/>
    </source>
</evidence>
<protein>
    <submittedName>
        <fullName evidence="3">Uncharacterized protein</fullName>
    </submittedName>
</protein>
<feature type="compositionally biased region" description="Basic and acidic residues" evidence="1">
    <location>
        <begin position="17"/>
        <end position="26"/>
    </location>
</feature>
<organism evidence="3 4">
    <name type="scientific">Diatrype stigma</name>
    <dbReference type="NCBI Taxonomy" id="117547"/>
    <lineage>
        <taxon>Eukaryota</taxon>
        <taxon>Fungi</taxon>
        <taxon>Dikarya</taxon>
        <taxon>Ascomycota</taxon>
        <taxon>Pezizomycotina</taxon>
        <taxon>Sordariomycetes</taxon>
        <taxon>Xylariomycetidae</taxon>
        <taxon>Xylariales</taxon>
        <taxon>Diatrypaceae</taxon>
        <taxon>Diatrype</taxon>
    </lineage>
</organism>
<sequence length="163" mass="18526">MPRFSPPNPRNALPSRADTEARKLRKDLEKEHSYGYKEPILLTLLGITLFWNVEKQVKDHEDRKHKREQEGTKNRQHEREGRERRRGERGSRRETHETAGAICVADLGGTMTALTIGMVTATTIGNGLEALIVVAVAIPYKSLALVYLGIYAREAESHHPFWN</sequence>
<feature type="region of interest" description="Disordered" evidence="1">
    <location>
        <begin position="58"/>
        <end position="97"/>
    </location>
</feature>
<dbReference type="AlphaFoldDB" id="A0AAN9UGU4"/>
<feature type="transmembrane region" description="Helical" evidence="2">
    <location>
        <begin position="130"/>
        <end position="150"/>
    </location>
</feature>
<feature type="region of interest" description="Disordered" evidence="1">
    <location>
        <begin position="1"/>
        <end position="26"/>
    </location>
</feature>
<dbReference type="EMBL" id="JAKJXP020000087">
    <property type="protein sequence ID" value="KAK7747750.1"/>
    <property type="molecule type" value="Genomic_DNA"/>
</dbReference>
<keyword evidence="4" id="KW-1185">Reference proteome</keyword>
<keyword evidence="2" id="KW-0472">Membrane</keyword>
<proteinExistence type="predicted"/>
<reference evidence="3 4" key="1">
    <citation type="submission" date="2024-02" db="EMBL/GenBank/DDBJ databases">
        <title>De novo assembly and annotation of 12 fungi associated with fruit tree decline syndrome in Ontario, Canada.</title>
        <authorList>
            <person name="Sulman M."/>
            <person name="Ellouze W."/>
            <person name="Ilyukhin E."/>
        </authorList>
    </citation>
    <scope>NUCLEOTIDE SEQUENCE [LARGE SCALE GENOMIC DNA]</scope>
    <source>
        <strain evidence="3 4">M11/M66-122</strain>
    </source>
</reference>
<evidence type="ECO:0000313" key="3">
    <source>
        <dbReference type="EMBL" id="KAK7747750.1"/>
    </source>
</evidence>
<comment type="caution">
    <text evidence="3">The sequence shown here is derived from an EMBL/GenBank/DDBJ whole genome shotgun (WGS) entry which is preliminary data.</text>
</comment>
<keyword evidence="2" id="KW-1133">Transmembrane helix</keyword>
<gene>
    <name evidence="3" type="ORF">SLS62_008894</name>
</gene>
<keyword evidence="2" id="KW-0812">Transmembrane</keyword>
<dbReference type="Proteomes" id="UP001320420">
    <property type="component" value="Unassembled WGS sequence"/>
</dbReference>
<name>A0AAN9UGU4_9PEZI</name>